<reference evidence="1 2" key="1">
    <citation type="submission" date="2014-06" db="EMBL/GenBank/DDBJ databases">
        <title>Whole Genome Sequences of Three Symbiotic Endozoicomonas Bacteria.</title>
        <authorList>
            <person name="Neave M.J."/>
            <person name="Apprill A."/>
            <person name="Voolstra C.R."/>
        </authorList>
    </citation>
    <scope>NUCLEOTIDE SEQUENCE [LARGE SCALE GENOMIC DNA]</scope>
    <source>
        <strain evidence="1 2">LMG 24815</strain>
    </source>
</reference>
<dbReference type="RefSeq" id="WP_034879196.1">
    <property type="nucleotide sequence ID" value="NZ_JOKG01000005.1"/>
</dbReference>
<protein>
    <submittedName>
        <fullName evidence="1">Uncharacterized protein</fullName>
    </submittedName>
</protein>
<evidence type="ECO:0000313" key="1">
    <source>
        <dbReference type="EMBL" id="KEQ12034.1"/>
    </source>
</evidence>
<gene>
    <name evidence="1" type="ORF">GZ77_23410</name>
</gene>
<comment type="caution">
    <text evidence="1">The sequence shown here is derived from an EMBL/GenBank/DDBJ whole genome shotgun (WGS) entry which is preliminary data.</text>
</comment>
<dbReference type="Proteomes" id="UP000028006">
    <property type="component" value="Unassembled WGS sequence"/>
</dbReference>
<proteinExistence type="predicted"/>
<evidence type="ECO:0000313" key="2">
    <source>
        <dbReference type="Proteomes" id="UP000028006"/>
    </source>
</evidence>
<dbReference type="EMBL" id="JOKG01000005">
    <property type="protein sequence ID" value="KEQ12034.1"/>
    <property type="molecule type" value="Genomic_DNA"/>
</dbReference>
<dbReference type="AlphaFoldDB" id="A0A081N0R1"/>
<name>A0A081N0R1_9GAMM</name>
<keyword evidence="2" id="KW-1185">Reference proteome</keyword>
<accession>A0A081N0R1</accession>
<organism evidence="1 2">
    <name type="scientific">Endozoicomonas montiporae</name>
    <dbReference type="NCBI Taxonomy" id="1027273"/>
    <lineage>
        <taxon>Bacteria</taxon>
        <taxon>Pseudomonadati</taxon>
        <taxon>Pseudomonadota</taxon>
        <taxon>Gammaproteobacteria</taxon>
        <taxon>Oceanospirillales</taxon>
        <taxon>Endozoicomonadaceae</taxon>
        <taxon>Endozoicomonas</taxon>
    </lineage>
</organism>
<sequence length="65" mass="7743">MSLEARIEQLESELFQVRKMLHHKDEDQHEIWNNMQEEIHKKVGETYFVIIPKPSGLVGRNLKTI</sequence>